<keyword evidence="3" id="KW-1185">Reference proteome</keyword>
<dbReference type="EMBL" id="BMRP01000001">
    <property type="protein sequence ID" value="GGU41545.1"/>
    <property type="molecule type" value="Genomic_DNA"/>
</dbReference>
<name>A0ABQ2ULL9_9ACTN</name>
<evidence type="ECO:0000256" key="1">
    <source>
        <dbReference type="SAM" id="MobiDB-lite"/>
    </source>
</evidence>
<feature type="region of interest" description="Disordered" evidence="1">
    <location>
        <begin position="54"/>
        <end position="93"/>
    </location>
</feature>
<comment type="caution">
    <text evidence="2">The sequence shown here is derived from an EMBL/GenBank/DDBJ whole genome shotgun (WGS) entry which is preliminary data.</text>
</comment>
<sequence length="93" mass="9712">MIAFRLTGPRFDFAFFDVTATGVLSATNTGSAAPSLLRTSITYSLVTTIEKPTYEHSAGGITRSSPPVKERLPGTEPGAGMHSGSAGRRLTPA</sequence>
<evidence type="ECO:0000313" key="2">
    <source>
        <dbReference type="EMBL" id="GGU41545.1"/>
    </source>
</evidence>
<proteinExistence type="predicted"/>
<evidence type="ECO:0000313" key="3">
    <source>
        <dbReference type="Proteomes" id="UP000654471"/>
    </source>
</evidence>
<dbReference type="Proteomes" id="UP000654471">
    <property type="component" value="Unassembled WGS sequence"/>
</dbReference>
<organism evidence="2 3">
    <name type="scientific">Streptomyces albospinus</name>
    <dbReference type="NCBI Taxonomy" id="285515"/>
    <lineage>
        <taxon>Bacteria</taxon>
        <taxon>Bacillati</taxon>
        <taxon>Actinomycetota</taxon>
        <taxon>Actinomycetes</taxon>
        <taxon>Kitasatosporales</taxon>
        <taxon>Streptomycetaceae</taxon>
        <taxon>Streptomyces</taxon>
    </lineage>
</organism>
<accession>A0ABQ2ULL9</accession>
<reference evidence="3" key="1">
    <citation type="journal article" date="2019" name="Int. J. Syst. Evol. Microbiol.">
        <title>The Global Catalogue of Microorganisms (GCM) 10K type strain sequencing project: providing services to taxonomists for standard genome sequencing and annotation.</title>
        <authorList>
            <consortium name="The Broad Institute Genomics Platform"/>
            <consortium name="The Broad Institute Genome Sequencing Center for Infectious Disease"/>
            <person name="Wu L."/>
            <person name="Ma J."/>
        </authorList>
    </citation>
    <scope>NUCLEOTIDE SEQUENCE [LARGE SCALE GENOMIC DNA]</scope>
    <source>
        <strain evidence="3">JCM 3399</strain>
    </source>
</reference>
<gene>
    <name evidence="2" type="ORF">GCM10010211_00660</name>
</gene>
<protein>
    <submittedName>
        <fullName evidence="2">Uncharacterized protein</fullName>
    </submittedName>
</protein>